<evidence type="ECO:0000256" key="6">
    <source>
        <dbReference type="ARBA" id="ARBA00022833"/>
    </source>
</evidence>
<evidence type="ECO:0000256" key="7">
    <source>
        <dbReference type="ARBA" id="ARBA00023006"/>
    </source>
</evidence>
<feature type="region of interest" description="Disordered" evidence="18">
    <location>
        <begin position="278"/>
        <end position="298"/>
    </location>
</feature>
<dbReference type="Pfam" id="PF17751">
    <property type="entry name" value="SKICH"/>
    <property type="match status" value="1"/>
</dbReference>
<dbReference type="CDD" id="cd21968">
    <property type="entry name" value="Zn-C2H2_CALCOCO2"/>
    <property type="match status" value="1"/>
</dbReference>
<dbReference type="Pfam" id="PF18112">
    <property type="entry name" value="Zn-C2H2_12"/>
    <property type="match status" value="1"/>
</dbReference>
<evidence type="ECO:0000256" key="15">
    <source>
        <dbReference type="ARBA" id="ARBA00041519"/>
    </source>
</evidence>
<dbReference type="AlphaFoldDB" id="A0A093CP28"/>
<evidence type="ECO:0000256" key="18">
    <source>
        <dbReference type="SAM" id="MobiDB-lite"/>
    </source>
</evidence>
<evidence type="ECO:0000256" key="17">
    <source>
        <dbReference type="SAM" id="Coils"/>
    </source>
</evidence>
<evidence type="ECO:0000256" key="5">
    <source>
        <dbReference type="ARBA" id="ARBA00022771"/>
    </source>
</evidence>
<dbReference type="GO" id="GO:0005856">
    <property type="term" value="C:cytoskeleton"/>
    <property type="evidence" value="ECO:0007669"/>
    <property type="project" value="UniProtKB-SubCell"/>
</dbReference>
<keyword evidence="10" id="KW-0206">Cytoskeleton</keyword>
<organism evidence="20 21">
    <name type="scientific">Tauraco erythrolophus</name>
    <name type="common">Red-crested turaco</name>
    <dbReference type="NCBI Taxonomy" id="121530"/>
    <lineage>
        <taxon>Eukaryota</taxon>
        <taxon>Metazoa</taxon>
        <taxon>Chordata</taxon>
        <taxon>Craniata</taxon>
        <taxon>Vertebrata</taxon>
        <taxon>Euteleostomi</taxon>
        <taxon>Archelosauria</taxon>
        <taxon>Archosauria</taxon>
        <taxon>Dinosauria</taxon>
        <taxon>Saurischia</taxon>
        <taxon>Theropoda</taxon>
        <taxon>Coelurosauria</taxon>
        <taxon>Aves</taxon>
        <taxon>Neognathae</taxon>
        <taxon>Neoaves</taxon>
        <taxon>Otidimorphae</taxon>
        <taxon>Musophagiformes</taxon>
        <taxon>Musophagidae</taxon>
        <taxon>Tauraco</taxon>
    </lineage>
</organism>
<evidence type="ECO:0000313" key="20">
    <source>
        <dbReference type="EMBL" id="KFV16263.1"/>
    </source>
</evidence>
<reference evidence="20 21" key="1">
    <citation type="submission" date="2014-04" db="EMBL/GenBank/DDBJ databases">
        <title>Genome evolution of avian class.</title>
        <authorList>
            <person name="Zhang G."/>
            <person name="Li C."/>
        </authorList>
    </citation>
    <scope>NUCLEOTIDE SEQUENCE [LARGE SCALE GENOMIC DNA]</scope>
    <source>
        <strain evidence="20">BGI_N340</strain>
    </source>
</reference>
<dbReference type="InterPro" id="IPR041611">
    <property type="entry name" value="SKICH"/>
</dbReference>
<keyword evidence="6" id="KW-0862">Zinc</keyword>
<dbReference type="Gene3D" id="2.60.40.2840">
    <property type="match status" value="1"/>
</dbReference>
<keyword evidence="11" id="KW-0968">Cytoplasmic vesicle</keyword>
<keyword evidence="4" id="KW-0479">Metal-binding</keyword>
<evidence type="ECO:0000259" key="19">
    <source>
        <dbReference type="PROSITE" id="PS51905"/>
    </source>
</evidence>
<keyword evidence="8 17" id="KW-0175">Coiled coil</keyword>
<dbReference type="PANTHER" id="PTHR31915">
    <property type="entry name" value="SKICH DOMAIN-CONTAINING PROTEIN"/>
    <property type="match status" value="1"/>
</dbReference>
<keyword evidence="3" id="KW-0963">Cytoplasm</keyword>
<evidence type="ECO:0000256" key="13">
    <source>
        <dbReference type="ARBA" id="ARBA00037963"/>
    </source>
</evidence>
<dbReference type="GO" id="GO:0048471">
    <property type="term" value="C:perinuclear region of cytoplasm"/>
    <property type="evidence" value="ECO:0007669"/>
    <property type="project" value="UniProtKB-SubCell"/>
</dbReference>
<evidence type="ECO:0000256" key="12">
    <source>
        <dbReference type="ARBA" id="ARBA00037854"/>
    </source>
</evidence>
<sequence>MDETSDEPPTSAVLLDSCHFSQVIFNNVEKFYVPGRDVTCCYTLTQNIGPRGKDWVGIFPVGWKTVREYYTFIWAPLPNDTAAQQQIQFKGWLCLSKAYYLPKDDKDYQFCYVDQDGVVRGASVPFQFKAETEDDILVVTTQGEVEEVELQNKNLRKENEELKASCASLQKQNTDLQEELKKTQELQNKLESLRSNTEKLKLELNSLEKENKDLKELDGSRKAELQQLKEQIRNVTSDKADLETKLKTALEYMEQLQSQVLNCKKEVENLSRVDHDKTEQLESLKEENRQLRSARTEEKEQNKEVEHCMECLKGSKAKLSLCPSHCLQNEQQQNLMKKLEEKKCLFQILHGKKKEVDAENQNLREENELLKRLLQSAEVSSFPGFSRARAPTPARQQGFLLFGNPYAAAGANLEAEAAGLGSLRKCPMCDEVFPKHIEASQYEAHMQSHLLECPVCSETFEKSNKQVFDDHVFCHDLE</sequence>
<feature type="domain" description="UBZ1-type" evidence="19">
    <location>
        <begin position="423"/>
        <end position="449"/>
    </location>
</feature>
<dbReference type="InterPro" id="IPR041641">
    <property type="entry name" value="CALCOCO1/2_Zn_UBZ1"/>
</dbReference>
<dbReference type="PROSITE" id="PS51905">
    <property type="entry name" value="ZF_UBZ1"/>
    <property type="match status" value="1"/>
</dbReference>
<protein>
    <recommendedName>
        <fullName evidence="14">Calcium-binding and coiled-coil domain-containing protein 2</fullName>
    </recommendedName>
    <alternativeName>
        <fullName evidence="15">Nuclear domain 10 protein NDP52</fullName>
    </alternativeName>
</protein>
<dbReference type="CDD" id="cd21969">
    <property type="entry name" value="Zn-C2H2_TAX1BP1_rpt1"/>
    <property type="match status" value="1"/>
</dbReference>
<dbReference type="EMBL" id="KL465606">
    <property type="protein sequence ID" value="KFV16263.1"/>
    <property type="molecule type" value="Genomic_DNA"/>
</dbReference>
<evidence type="ECO:0000256" key="2">
    <source>
        <dbReference type="ARBA" id="ARBA00004556"/>
    </source>
</evidence>
<dbReference type="GO" id="GO:1901098">
    <property type="term" value="P:positive regulation of autophagosome maturation"/>
    <property type="evidence" value="ECO:0007669"/>
    <property type="project" value="TreeGrafter"/>
</dbReference>
<keyword evidence="21" id="KW-1185">Reference proteome</keyword>
<evidence type="ECO:0000256" key="11">
    <source>
        <dbReference type="ARBA" id="ARBA00023329"/>
    </source>
</evidence>
<keyword evidence="5 16" id="KW-0863">Zinc-finger</keyword>
<feature type="coiled-coil region" evidence="17">
    <location>
        <begin position="346"/>
        <end position="380"/>
    </location>
</feature>
<dbReference type="GO" id="GO:0098792">
    <property type="term" value="P:xenophagy"/>
    <property type="evidence" value="ECO:0007669"/>
    <property type="project" value="TreeGrafter"/>
</dbReference>
<dbReference type="GO" id="GO:0031410">
    <property type="term" value="C:cytoplasmic vesicle"/>
    <property type="evidence" value="ECO:0007669"/>
    <property type="project" value="UniProtKB-KW"/>
</dbReference>
<name>A0A093CP28_TAUER</name>
<dbReference type="GO" id="GO:0008270">
    <property type="term" value="F:zinc ion binding"/>
    <property type="evidence" value="ECO:0007669"/>
    <property type="project" value="UniProtKB-KW"/>
</dbReference>
<dbReference type="GO" id="GO:0000421">
    <property type="term" value="C:autophagosome membrane"/>
    <property type="evidence" value="ECO:0007669"/>
    <property type="project" value="UniProtKB-SubCell"/>
</dbReference>
<keyword evidence="9" id="KW-0472">Membrane</keyword>
<proteinExistence type="inferred from homology"/>
<dbReference type="GO" id="GO:0016605">
    <property type="term" value="C:PML body"/>
    <property type="evidence" value="ECO:0007669"/>
    <property type="project" value="TreeGrafter"/>
</dbReference>
<keyword evidence="7" id="KW-0072">Autophagy</keyword>
<evidence type="ECO:0000256" key="10">
    <source>
        <dbReference type="ARBA" id="ARBA00023212"/>
    </source>
</evidence>
<accession>A0A093CP28</accession>
<evidence type="ECO:0000256" key="16">
    <source>
        <dbReference type="PROSITE-ProRule" id="PRU01253"/>
    </source>
</evidence>
<gene>
    <name evidence="20" type="ORF">N340_01421</name>
</gene>
<dbReference type="FunFam" id="2.60.40.2840:FF:000002">
    <property type="entry name" value="Tax1-binding protein 1 isoform 2"/>
    <property type="match status" value="1"/>
</dbReference>
<comment type="similarity">
    <text evidence="13">Belongs to the CALCOCO family.</text>
</comment>
<dbReference type="InterPro" id="IPR051002">
    <property type="entry name" value="UBA_autophagy_assoc_protein"/>
</dbReference>
<evidence type="ECO:0000256" key="1">
    <source>
        <dbReference type="ARBA" id="ARBA00004245"/>
    </source>
</evidence>
<comment type="subcellular location">
    <subcellularLocation>
        <location evidence="1">Cytoplasm</location>
        <location evidence="1">Cytoskeleton</location>
    </subcellularLocation>
    <subcellularLocation>
        <location evidence="2">Cytoplasm</location>
        <location evidence="2">Perinuclear region</location>
    </subcellularLocation>
    <subcellularLocation>
        <location evidence="12">Cytoplasmic vesicle</location>
        <location evidence="12">Autophagosome membrane</location>
        <topology evidence="12">Peripheral membrane protein</topology>
    </subcellularLocation>
</comment>
<dbReference type="Gene3D" id="6.20.250.40">
    <property type="match status" value="1"/>
</dbReference>
<evidence type="ECO:0000256" key="14">
    <source>
        <dbReference type="ARBA" id="ARBA00040931"/>
    </source>
</evidence>
<evidence type="ECO:0000256" key="9">
    <source>
        <dbReference type="ARBA" id="ARBA00023136"/>
    </source>
</evidence>
<evidence type="ECO:0000313" key="21">
    <source>
        <dbReference type="Proteomes" id="UP000053661"/>
    </source>
</evidence>
<dbReference type="PANTHER" id="PTHR31915:SF4">
    <property type="entry name" value="CALCIUM-BINDING AND COILED-COIL DOMAIN-CONTAINING PROTEIN 2"/>
    <property type="match status" value="1"/>
</dbReference>
<evidence type="ECO:0000256" key="4">
    <source>
        <dbReference type="ARBA" id="ARBA00022723"/>
    </source>
</evidence>
<evidence type="ECO:0000256" key="3">
    <source>
        <dbReference type="ARBA" id="ARBA00022490"/>
    </source>
</evidence>
<evidence type="ECO:0000256" key="8">
    <source>
        <dbReference type="ARBA" id="ARBA00023054"/>
    </source>
</evidence>
<dbReference type="Proteomes" id="UP000053661">
    <property type="component" value="Unassembled WGS sequence"/>
</dbReference>